<keyword evidence="3" id="KW-1185">Reference proteome</keyword>
<comment type="caution">
    <text evidence="2">The sequence shown here is derived from an EMBL/GenBank/DDBJ whole genome shotgun (WGS) entry which is preliminary data.</text>
</comment>
<sequence>MAAMSDQITKLTAALAESERKRVAEQQSMSETVQQIKEQVMNLARRPTTSAPDDTVDESDEDDYPFEAASAAVFSGLLRKKILRDEYARDDGVEWTQMGESSCGKGRNENYRPIFDSNFSQTQRTAACTRFQPKSLKIRMTRSRWAAIFRESCGSCCLLTREGEETGYCCCLVHVSCSIRVDVEFLGFFAREKDDLQGSGRCCCCMYRLENLNWE</sequence>
<dbReference type="EMBL" id="JACXVP010000004">
    <property type="protein sequence ID" value="KAG5612541.1"/>
    <property type="molecule type" value="Genomic_DNA"/>
</dbReference>
<name>A0A9J5ZK77_SOLCO</name>
<gene>
    <name evidence="2" type="ORF">H5410_023822</name>
</gene>
<dbReference type="AlphaFoldDB" id="A0A9J5ZK77"/>
<feature type="region of interest" description="Disordered" evidence="1">
    <location>
        <begin position="41"/>
        <end position="61"/>
    </location>
</feature>
<evidence type="ECO:0000313" key="2">
    <source>
        <dbReference type="EMBL" id="KAG5612541.1"/>
    </source>
</evidence>
<dbReference type="Proteomes" id="UP000824120">
    <property type="component" value="Chromosome 4"/>
</dbReference>
<proteinExistence type="predicted"/>
<evidence type="ECO:0000256" key="1">
    <source>
        <dbReference type="SAM" id="MobiDB-lite"/>
    </source>
</evidence>
<reference evidence="2 3" key="1">
    <citation type="submission" date="2020-09" db="EMBL/GenBank/DDBJ databases">
        <title>De no assembly of potato wild relative species, Solanum commersonii.</title>
        <authorList>
            <person name="Cho K."/>
        </authorList>
    </citation>
    <scope>NUCLEOTIDE SEQUENCE [LARGE SCALE GENOMIC DNA]</scope>
    <source>
        <strain evidence="2">LZ3.2</strain>
        <tissue evidence="2">Leaf</tissue>
    </source>
</reference>
<evidence type="ECO:0000313" key="3">
    <source>
        <dbReference type="Proteomes" id="UP000824120"/>
    </source>
</evidence>
<dbReference type="OrthoDB" id="1329100at2759"/>
<protein>
    <submittedName>
        <fullName evidence="2">Uncharacterized protein</fullName>
    </submittedName>
</protein>
<accession>A0A9J5ZK77</accession>
<organism evidence="2 3">
    <name type="scientific">Solanum commersonii</name>
    <name type="common">Commerson's wild potato</name>
    <name type="synonym">Commerson's nightshade</name>
    <dbReference type="NCBI Taxonomy" id="4109"/>
    <lineage>
        <taxon>Eukaryota</taxon>
        <taxon>Viridiplantae</taxon>
        <taxon>Streptophyta</taxon>
        <taxon>Embryophyta</taxon>
        <taxon>Tracheophyta</taxon>
        <taxon>Spermatophyta</taxon>
        <taxon>Magnoliopsida</taxon>
        <taxon>eudicotyledons</taxon>
        <taxon>Gunneridae</taxon>
        <taxon>Pentapetalae</taxon>
        <taxon>asterids</taxon>
        <taxon>lamiids</taxon>
        <taxon>Solanales</taxon>
        <taxon>Solanaceae</taxon>
        <taxon>Solanoideae</taxon>
        <taxon>Solaneae</taxon>
        <taxon>Solanum</taxon>
    </lineage>
</organism>